<dbReference type="OrthoDB" id="82335at2"/>
<dbReference type="EMBL" id="MYFO01000008">
    <property type="protein sequence ID" value="TFE88866.1"/>
    <property type="molecule type" value="Genomic_DNA"/>
</dbReference>
<keyword evidence="1" id="KW-1133">Transmembrane helix</keyword>
<dbReference type="Proteomes" id="UP000298246">
    <property type="component" value="Unassembled WGS sequence"/>
</dbReference>
<keyword evidence="1" id="KW-0812">Transmembrane</keyword>
<dbReference type="AlphaFoldDB" id="A0A4Y8Q477"/>
<organism evidence="2 3">
    <name type="scientific">Paenibacillus athensensis</name>
    <dbReference type="NCBI Taxonomy" id="1967502"/>
    <lineage>
        <taxon>Bacteria</taxon>
        <taxon>Bacillati</taxon>
        <taxon>Bacillota</taxon>
        <taxon>Bacilli</taxon>
        <taxon>Bacillales</taxon>
        <taxon>Paenibacillaceae</taxon>
        <taxon>Paenibacillus</taxon>
    </lineage>
</organism>
<feature type="transmembrane region" description="Helical" evidence="1">
    <location>
        <begin position="327"/>
        <end position="347"/>
    </location>
</feature>
<evidence type="ECO:0000256" key="1">
    <source>
        <dbReference type="SAM" id="Phobius"/>
    </source>
</evidence>
<reference evidence="2 3" key="1">
    <citation type="submission" date="2017-03" db="EMBL/GenBank/DDBJ databases">
        <title>Isolation of Levoglucosan Utilizing Bacteria.</title>
        <authorList>
            <person name="Arya A.S."/>
        </authorList>
    </citation>
    <scope>NUCLEOTIDE SEQUENCE [LARGE SCALE GENOMIC DNA]</scope>
    <source>
        <strain evidence="2 3">MEC069</strain>
    </source>
</reference>
<keyword evidence="1" id="KW-0472">Membrane</keyword>
<evidence type="ECO:0008006" key="4">
    <source>
        <dbReference type="Google" id="ProtNLM"/>
    </source>
</evidence>
<gene>
    <name evidence="2" type="ORF">B5M42_08095</name>
</gene>
<feature type="transmembrane region" description="Helical" evidence="1">
    <location>
        <begin position="288"/>
        <end position="307"/>
    </location>
</feature>
<feature type="transmembrane region" description="Helical" evidence="1">
    <location>
        <begin position="245"/>
        <end position="267"/>
    </location>
</feature>
<name>A0A4Y8Q477_9BACL</name>
<feature type="transmembrane region" description="Helical" evidence="1">
    <location>
        <begin position="133"/>
        <end position="152"/>
    </location>
</feature>
<protein>
    <recommendedName>
        <fullName evidence="4">Multi-TM2 domain-containing protein</fullName>
    </recommendedName>
</protein>
<evidence type="ECO:0000313" key="3">
    <source>
        <dbReference type="Proteomes" id="UP000298246"/>
    </source>
</evidence>
<feature type="transmembrane region" description="Helical" evidence="1">
    <location>
        <begin position="158"/>
        <end position="177"/>
    </location>
</feature>
<feature type="transmembrane region" description="Helical" evidence="1">
    <location>
        <begin position="58"/>
        <end position="80"/>
    </location>
</feature>
<feature type="transmembrane region" description="Helical" evidence="1">
    <location>
        <begin position="31"/>
        <end position="52"/>
    </location>
</feature>
<comment type="caution">
    <text evidence="2">The sequence shown here is derived from an EMBL/GenBank/DDBJ whole genome shotgun (WGS) entry which is preliminary data.</text>
</comment>
<evidence type="ECO:0000313" key="2">
    <source>
        <dbReference type="EMBL" id="TFE88866.1"/>
    </source>
</evidence>
<feature type="transmembrane region" description="Helical" evidence="1">
    <location>
        <begin position="6"/>
        <end position="24"/>
    </location>
</feature>
<proteinExistence type="predicted"/>
<sequence>MTPNRNLIAAFLLSFIPGLGHLYLHRFFRALVYGGGFFGPLLLFFMVMINGYHGEEALLLLVFAAFIWFINMIDMVITLIKPDPVPYPPDPFQPHAAYPYPAERAAQEKLRTALLSVVPGLGHYRLGLMQRGLTAMIAFFGSAVLIIFVTVISRNEAFLTFLLVLPIIWFYTMFDAIKQAERKLAGLELYDHSLFEDFQSGGRKNKTLATIIAVFPGAAHLYLALPKRGLQLMALFLFSIYVLDLLRLSVFFFLIPIIWFFSLFDALQSISRYENGTLVDKPILDAWMPYYKGIGFMMILLGGYYLFRTGMRELSYFYPDWKLAFWLTDYVQTAIVTFILIGSGIYLMRVQKNKARSAPAPFDHPDQ</sequence>
<keyword evidence="3" id="KW-1185">Reference proteome</keyword>
<accession>A0A4Y8Q477</accession>
<dbReference type="RefSeq" id="WP_134751575.1">
    <property type="nucleotide sequence ID" value="NZ_MYFO02000011.1"/>
</dbReference>